<gene>
    <name evidence="2" type="primary">C12H2orf74</name>
</gene>
<dbReference type="AlphaFoldDB" id="A0A8B7W9K7"/>
<dbReference type="InterPro" id="IPR027813">
    <property type="entry name" value="DUF4642"/>
</dbReference>
<evidence type="ECO:0000313" key="2">
    <source>
        <dbReference type="RefSeq" id="XP_020040692.2"/>
    </source>
</evidence>
<protein>
    <submittedName>
        <fullName evidence="2">Uncharacterized protein C2orf74 homolog isoform X2</fullName>
    </submittedName>
</protein>
<dbReference type="Proteomes" id="UP001732720">
    <property type="component" value="Chromosome 12"/>
</dbReference>
<keyword evidence="1" id="KW-1185">Reference proteome</keyword>
<dbReference type="PANTHER" id="PTHR37882">
    <property type="entry name" value="HYPOTHETICAL PROTEIN LOC690352"/>
    <property type="match status" value="1"/>
</dbReference>
<organism evidence="2">
    <name type="scientific">Castor canadensis</name>
    <name type="common">American beaver</name>
    <dbReference type="NCBI Taxonomy" id="51338"/>
    <lineage>
        <taxon>Eukaryota</taxon>
        <taxon>Metazoa</taxon>
        <taxon>Chordata</taxon>
        <taxon>Craniata</taxon>
        <taxon>Vertebrata</taxon>
        <taxon>Euteleostomi</taxon>
        <taxon>Mammalia</taxon>
        <taxon>Eutheria</taxon>
        <taxon>Euarchontoglires</taxon>
        <taxon>Glires</taxon>
        <taxon>Rodentia</taxon>
        <taxon>Castorimorpha</taxon>
        <taxon>Castoridae</taxon>
        <taxon>Castor</taxon>
    </lineage>
</organism>
<reference evidence="2" key="1">
    <citation type="submission" date="2025-08" db="UniProtKB">
        <authorList>
            <consortium name="RefSeq"/>
        </authorList>
    </citation>
    <scope>IDENTIFICATION</scope>
</reference>
<dbReference type="GeneID" id="109700082"/>
<dbReference type="OrthoDB" id="9836846at2759"/>
<dbReference type="Pfam" id="PF15484">
    <property type="entry name" value="DUF4642"/>
    <property type="match status" value="1"/>
</dbReference>
<dbReference type="KEGG" id="ccan:109700082"/>
<dbReference type="RefSeq" id="XP_020040692.2">
    <property type="nucleotide sequence ID" value="XM_020185103.2"/>
</dbReference>
<proteinExistence type="predicted"/>
<name>A0A8B7W9K7_CASCN</name>
<sequence length="192" mass="21658">MRMDQFSKSGPMSFETTAITIFIILLICFICIFLLLMVFLYKCFQGKKDEKTGKTDGNDIEDCLNSIVTNNPGEQEKIVMQVIDLKAPAGPSILVQRRSKEVVDAPVENREEEEAKEDKIKETQEPKDANDTNQEGENLEKSTIPVTGNPSTFDGQKRPLKGVTFSKEVIVVDLGKEYPVPQTCSREHKERK</sequence>
<accession>A0A8B7W9K7</accession>
<dbReference type="CTD" id="101153779"/>
<evidence type="ECO:0000313" key="1">
    <source>
        <dbReference type="Proteomes" id="UP001732720"/>
    </source>
</evidence>